<dbReference type="GO" id="GO:0034599">
    <property type="term" value="P:cellular response to oxidative stress"/>
    <property type="evidence" value="ECO:0007669"/>
    <property type="project" value="TreeGrafter"/>
</dbReference>
<dbReference type="STRING" id="500633.CLOHIR_00482"/>
<dbReference type="EMBL" id="ABWP01000016">
    <property type="protein sequence ID" value="EEA85850.1"/>
    <property type="molecule type" value="Genomic_DNA"/>
</dbReference>
<evidence type="ECO:0000256" key="2">
    <source>
        <dbReference type="ARBA" id="ARBA00022559"/>
    </source>
</evidence>
<proteinExistence type="inferred from homology"/>
<evidence type="ECO:0008006" key="6">
    <source>
        <dbReference type="Google" id="ProtNLM"/>
    </source>
</evidence>
<reference evidence="4 5" key="2">
    <citation type="submission" date="2008-10" db="EMBL/GenBank/DDBJ databases">
        <title>Draft genome sequence of Clostridium hiranonis (DSM 13275).</title>
        <authorList>
            <person name="Sudarsanam P."/>
            <person name="Ley R."/>
            <person name="Guruge J."/>
            <person name="Turnbaugh P.J."/>
            <person name="Mahowald M."/>
            <person name="Liep D."/>
            <person name="Gordon J."/>
        </authorList>
    </citation>
    <scope>NUCLEOTIDE SEQUENCE [LARGE SCALE GENOMIC DNA]</scope>
    <source>
        <strain evidence="4 5">DSM 13275</strain>
    </source>
</reference>
<dbReference type="InterPro" id="IPR000889">
    <property type="entry name" value="Glutathione_peroxidase"/>
</dbReference>
<dbReference type="PANTHER" id="PTHR11592:SF78">
    <property type="entry name" value="GLUTATHIONE PEROXIDASE"/>
    <property type="match status" value="1"/>
</dbReference>
<dbReference type="Gene3D" id="3.40.30.10">
    <property type="entry name" value="Glutaredoxin"/>
    <property type="match status" value="1"/>
</dbReference>
<dbReference type="SUPFAM" id="SSF52833">
    <property type="entry name" value="Thioredoxin-like"/>
    <property type="match status" value="1"/>
</dbReference>
<keyword evidence="3" id="KW-0560">Oxidoreductase</keyword>
<accession>B6FX83</accession>
<keyword evidence="5" id="KW-1185">Reference proteome</keyword>
<gene>
    <name evidence="4" type="ORF">CLOHIR_00482</name>
</gene>
<comment type="similarity">
    <text evidence="1">Belongs to the glutathione peroxidase family.</text>
</comment>
<dbReference type="PANTHER" id="PTHR11592">
    <property type="entry name" value="GLUTATHIONE PEROXIDASE"/>
    <property type="match status" value="1"/>
</dbReference>
<organism evidence="4 5">
    <name type="scientific">Peptacetobacter hiranonis (strain DSM 13275 / JCM 10541 / KCTC 15199 / TO-931)</name>
    <name type="common">Clostridium hiranonis</name>
    <dbReference type="NCBI Taxonomy" id="500633"/>
    <lineage>
        <taxon>Bacteria</taxon>
        <taxon>Bacillati</taxon>
        <taxon>Bacillota</taxon>
        <taxon>Clostridia</taxon>
        <taxon>Peptostreptococcales</taxon>
        <taxon>Peptostreptococcaceae</taxon>
        <taxon>Peptacetobacter</taxon>
    </lineage>
</organism>
<dbReference type="AlphaFoldDB" id="B6FX83"/>
<protein>
    <recommendedName>
        <fullName evidence="6">Glutathione peroxidase</fullName>
    </recommendedName>
</protein>
<evidence type="ECO:0000256" key="1">
    <source>
        <dbReference type="ARBA" id="ARBA00006926"/>
    </source>
</evidence>
<evidence type="ECO:0000313" key="5">
    <source>
        <dbReference type="Proteomes" id="UP000003178"/>
    </source>
</evidence>
<dbReference type="Proteomes" id="UP000003178">
    <property type="component" value="Unassembled WGS sequence"/>
</dbReference>
<evidence type="ECO:0000313" key="4">
    <source>
        <dbReference type="EMBL" id="EEA85850.1"/>
    </source>
</evidence>
<comment type="caution">
    <text evidence="4">The sequence shown here is derived from an EMBL/GenBank/DDBJ whole genome shotgun (WGS) entry which is preliminary data.</text>
</comment>
<dbReference type="InterPro" id="IPR036249">
    <property type="entry name" value="Thioredoxin-like_sf"/>
</dbReference>
<keyword evidence="2" id="KW-0575">Peroxidase</keyword>
<dbReference type="eggNOG" id="COG0386">
    <property type="taxonomic scope" value="Bacteria"/>
</dbReference>
<name>B6FX83_PEPHT</name>
<dbReference type="PROSITE" id="PS51355">
    <property type="entry name" value="GLUTATHIONE_PEROXID_3"/>
    <property type="match status" value="1"/>
</dbReference>
<dbReference type="GO" id="GO:0004601">
    <property type="term" value="F:peroxidase activity"/>
    <property type="evidence" value="ECO:0007669"/>
    <property type="project" value="UniProtKB-KW"/>
</dbReference>
<dbReference type="HOGENOM" id="CLU_029507_4_1_9"/>
<sequence length="54" mass="6385">MFTYLKGRKTGLGGKNIKWNFTKFLVDKDGNIIDRFPPMMKPEKLEKKIKKLLK</sequence>
<evidence type="ECO:0000256" key="3">
    <source>
        <dbReference type="ARBA" id="ARBA00023002"/>
    </source>
</evidence>
<reference evidence="4 5" key="1">
    <citation type="submission" date="2008-09" db="EMBL/GenBank/DDBJ databases">
        <authorList>
            <person name="Fulton L."/>
            <person name="Clifton S."/>
            <person name="Fulton B."/>
            <person name="Xu J."/>
            <person name="Minx P."/>
            <person name="Pepin K.H."/>
            <person name="Johnson M."/>
            <person name="Thiruvilangam P."/>
            <person name="Bhonagiri V."/>
            <person name="Nash W.E."/>
            <person name="Mardis E.R."/>
            <person name="Wilson R.K."/>
        </authorList>
    </citation>
    <scope>NUCLEOTIDE SEQUENCE [LARGE SCALE GENOMIC DNA]</scope>
    <source>
        <strain evidence="4 5">DSM 13275</strain>
    </source>
</reference>